<accession>A0A9P0C7V8</accession>
<name>A0A9P0C7V8_BEMTA</name>
<keyword evidence="2" id="KW-1185">Reference proteome</keyword>
<gene>
    <name evidence="1" type="ORF">BEMITA_LOCUS1046</name>
</gene>
<dbReference type="AlphaFoldDB" id="A0A9P0C7V8"/>
<dbReference type="Proteomes" id="UP001152759">
    <property type="component" value="Chromosome 1"/>
</dbReference>
<sequence>MFLFFQRPRGTIKPLNHSEVLGGPDSKYWQEAIEEELQNIEEQSVWTVVKDLRKATFSSKFSKKLASCACYWIWCHYRNPLFWSKLRLLGDSTSSNLHSLMFVLEVGPMVSSSLFFTPS</sequence>
<evidence type="ECO:0000313" key="2">
    <source>
        <dbReference type="Proteomes" id="UP001152759"/>
    </source>
</evidence>
<evidence type="ECO:0000313" key="1">
    <source>
        <dbReference type="EMBL" id="CAH0753739.1"/>
    </source>
</evidence>
<reference evidence="1" key="1">
    <citation type="submission" date="2021-12" db="EMBL/GenBank/DDBJ databases">
        <authorList>
            <person name="King R."/>
        </authorList>
    </citation>
    <scope>NUCLEOTIDE SEQUENCE</scope>
</reference>
<proteinExistence type="predicted"/>
<dbReference type="EMBL" id="OU963862">
    <property type="protein sequence ID" value="CAH0753739.1"/>
    <property type="molecule type" value="Genomic_DNA"/>
</dbReference>
<protein>
    <submittedName>
        <fullName evidence="1">Uncharacterized protein</fullName>
    </submittedName>
</protein>
<organism evidence="1 2">
    <name type="scientific">Bemisia tabaci</name>
    <name type="common">Sweetpotato whitefly</name>
    <name type="synonym">Aleurodes tabaci</name>
    <dbReference type="NCBI Taxonomy" id="7038"/>
    <lineage>
        <taxon>Eukaryota</taxon>
        <taxon>Metazoa</taxon>
        <taxon>Ecdysozoa</taxon>
        <taxon>Arthropoda</taxon>
        <taxon>Hexapoda</taxon>
        <taxon>Insecta</taxon>
        <taxon>Pterygota</taxon>
        <taxon>Neoptera</taxon>
        <taxon>Paraneoptera</taxon>
        <taxon>Hemiptera</taxon>
        <taxon>Sternorrhyncha</taxon>
        <taxon>Aleyrodoidea</taxon>
        <taxon>Aleyrodidae</taxon>
        <taxon>Aleyrodinae</taxon>
        <taxon>Bemisia</taxon>
    </lineage>
</organism>